<comment type="similarity">
    <text evidence="2 7">Belongs to the glycosyltransferase 4 family. MraY subfamily.</text>
</comment>
<dbReference type="GO" id="GO:0071555">
    <property type="term" value="P:cell wall organization"/>
    <property type="evidence" value="ECO:0007669"/>
    <property type="project" value="UniProtKB-KW"/>
</dbReference>
<dbReference type="EC" id="2.7.8.13" evidence="7 8"/>
<feature type="transmembrane region" description="Helical" evidence="7">
    <location>
        <begin position="79"/>
        <end position="103"/>
    </location>
</feature>
<dbReference type="PROSITE" id="PS01347">
    <property type="entry name" value="MRAY_1"/>
    <property type="match status" value="1"/>
</dbReference>
<feature type="binding site" evidence="9">
    <location>
        <position position="230"/>
    </location>
    <ligand>
        <name>Mg(2+)</name>
        <dbReference type="ChEBI" id="CHEBI:18420"/>
    </ligand>
</feature>
<dbReference type="GO" id="GO:0005886">
    <property type="term" value="C:plasma membrane"/>
    <property type="evidence" value="ECO:0007669"/>
    <property type="project" value="UniProtKB-SubCell"/>
</dbReference>
<feature type="transmembrane region" description="Helical" evidence="7">
    <location>
        <begin position="251"/>
        <end position="274"/>
    </location>
</feature>
<evidence type="ECO:0000256" key="4">
    <source>
        <dbReference type="ARBA" id="ARBA00022692"/>
    </source>
</evidence>
<dbReference type="GO" id="GO:0051992">
    <property type="term" value="F:UDP-N-acetylmuramoyl-L-alanyl-D-glutamyl-meso-2,6-diaminopimelyl-D-alanyl-D-alanine:undecaprenyl-phosphate transferase activity"/>
    <property type="evidence" value="ECO:0007669"/>
    <property type="project" value="RHEA"/>
</dbReference>
<proteinExistence type="inferred from homology"/>
<dbReference type="PANTHER" id="PTHR22926:SF5">
    <property type="entry name" value="PHOSPHO-N-ACETYLMURAMOYL-PENTAPEPTIDE-TRANSFERASE HOMOLOG"/>
    <property type="match status" value="1"/>
</dbReference>
<dbReference type="InterPro" id="IPR018480">
    <property type="entry name" value="PNAcMuramoyl-5peptid_Trfase_CS"/>
</dbReference>
<keyword evidence="7" id="KW-0961">Cell wall biogenesis/degradation</keyword>
<dbReference type="EMBL" id="DNZF01000186">
    <property type="protein sequence ID" value="HBK53968.1"/>
    <property type="molecule type" value="Genomic_DNA"/>
</dbReference>
<evidence type="ECO:0000313" key="10">
    <source>
        <dbReference type="EMBL" id="HBK53968.1"/>
    </source>
</evidence>
<dbReference type="GO" id="GO:0008360">
    <property type="term" value="P:regulation of cell shape"/>
    <property type="evidence" value="ECO:0007669"/>
    <property type="project" value="UniProtKB-KW"/>
</dbReference>
<keyword evidence="4 7" id="KW-0812">Transmembrane</keyword>
<keyword evidence="7" id="KW-0131">Cell cycle</keyword>
<keyword evidence="7" id="KW-0132">Cell division</keyword>
<dbReference type="GO" id="GO:0008963">
    <property type="term" value="F:phospho-N-acetylmuramoyl-pentapeptide-transferase activity"/>
    <property type="evidence" value="ECO:0007669"/>
    <property type="project" value="UniProtKB-UniRule"/>
</dbReference>
<feature type="transmembrane region" description="Helical" evidence="7">
    <location>
        <begin position="153"/>
        <end position="171"/>
    </location>
</feature>
<dbReference type="GO" id="GO:0046872">
    <property type="term" value="F:metal ion binding"/>
    <property type="evidence" value="ECO:0007669"/>
    <property type="project" value="UniProtKB-KW"/>
</dbReference>
<evidence type="ECO:0000256" key="5">
    <source>
        <dbReference type="ARBA" id="ARBA00022989"/>
    </source>
</evidence>
<feature type="transmembrane region" description="Helical" evidence="7">
    <location>
        <begin position="202"/>
        <end position="219"/>
    </location>
</feature>
<dbReference type="InterPro" id="IPR003524">
    <property type="entry name" value="PNAcMuramoyl-5peptid_Trfase"/>
</dbReference>
<dbReference type="AlphaFoldDB" id="A0A354YX98"/>
<evidence type="ECO:0000256" key="6">
    <source>
        <dbReference type="ARBA" id="ARBA00023136"/>
    </source>
</evidence>
<dbReference type="STRING" id="378794.GCA_001570625_01365"/>
<keyword evidence="7 9" id="KW-0460">Magnesium</keyword>
<evidence type="ECO:0000313" key="11">
    <source>
        <dbReference type="Proteomes" id="UP000263273"/>
    </source>
</evidence>
<name>A0A354YX98_9FIRM</name>
<dbReference type="RefSeq" id="WP_061213847.1">
    <property type="nucleotide sequence ID" value="NZ_DCDX01000011.1"/>
</dbReference>
<dbReference type="Pfam" id="PF10555">
    <property type="entry name" value="MraY_sig1"/>
    <property type="match status" value="1"/>
</dbReference>
<dbReference type="Pfam" id="PF00953">
    <property type="entry name" value="Glycos_transf_4"/>
    <property type="match status" value="1"/>
</dbReference>
<comment type="catalytic activity">
    <reaction evidence="7">
        <text>UDP-N-acetyl-alpha-D-muramoyl-L-alanyl-gamma-D-glutamyl-meso-2,6-diaminopimeloyl-D-alanyl-D-alanine + di-trans,octa-cis-undecaprenyl phosphate = di-trans,octa-cis-undecaprenyl diphospho-N-acetyl-alpha-D-muramoyl-L-alanyl-D-glutamyl-meso-2,6-diaminopimeloyl-D-alanyl-D-alanine + UMP</text>
        <dbReference type="Rhea" id="RHEA:28386"/>
        <dbReference type="ChEBI" id="CHEBI:57865"/>
        <dbReference type="ChEBI" id="CHEBI:60392"/>
        <dbReference type="ChEBI" id="CHEBI:61386"/>
        <dbReference type="ChEBI" id="CHEBI:61387"/>
        <dbReference type="EC" id="2.7.8.13"/>
    </reaction>
</comment>
<keyword evidence="7 9" id="KW-0479">Metal-binding</keyword>
<feature type="transmembrane region" description="Helical" evidence="7">
    <location>
        <begin position="115"/>
        <end position="133"/>
    </location>
</feature>
<evidence type="ECO:0000256" key="8">
    <source>
        <dbReference type="NCBIfam" id="TIGR00445"/>
    </source>
</evidence>
<dbReference type="HAMAP" id="MF_00038">
    <property type="entry name" value="MraY"/>
    <property type="match status" value="1"/>
</dbReference>
<protein>
    <recommendedName>
        <fullName evidence="7 8">Phospho-N-acetylmuramoyl-pentapeptide-transferase</fullName>
        <ecNumber evidence="7 8">2.7.8.13</ecNumber>
    </recommendedName>
    <alternativeName>
        <fullName evidence="7">UDP-MurNAc-pentapeptide phosphotransferase</fullName>
    </alternativeName>
</protein>
<feature type="transmembrane region" description="Helical" evidence="7">
    <location>
        <begin position="226"/>
        <end position="245"/>
    </location>
</feature>
<comment type="pathway">
    <text evidence="7">Cell wall biogenesis; peptidoglycan biosynthesis.</text>
</comment>
<gene>
    <name evidence="7" type="primary">mraY</name>
    <name evidence="10" type="ORF">DDZ44_08540</name>
</gene>
<feature type="transmembrane region" description="Helical" evidence="7">
    <location>
        <begin position="51"/>
        <end position="73"/>
    </location>
</feature>
<evidence type="ECO:0000256" key="1">
    <source>
        <dbReference type="ARBA" id="ARBA00004141"/>
    </source>
</evidence>
<keyword evidence="7" id="KW-1003">Cell membrane</keyword>
<evidence type="ECO:0000256" key="3">
    <source>
        <dbReference type="ARBA" id="ARBA00022679"/>
    </source>
</evidence>
<dbReference type="GO" id="GO:0009252">
    <property type="term" value="P:peptidoglycan biosynthetic process"/>
    <property type="evidence" value="ECO:0007669"/>
    <property type="project" value="UniProtKB-UniRule"/>
</dbReference>
<dbReference type="NCBIfam" id="TIGR00445">
    <property type="entry name" value="mraY"/>
    <property type="match status" value="1"/>
</dbReference>
<comment type="function">
    <text evidence="7">Catalyzes the initial step of the lipid cycle reactions in the biosynthesis of the cell wall peptidoglycan: transfers peptidoglycan precursor phospho-MurNAc-pentapeptide from UDP-MurNAc-pentapeptide onto the lipid carrier undecaprenyl phosphate, yielding undecaprenyl-pyrophosphoryl-MurNAc-pentapeptide, known as lipid I.</text>
</comment>
<feature type="binding site" evidence="9">
    <location>
        <position position="170"/>
    </location>
    <ligand>
        <name>Mg(2+)</name>
        <dbReference type="ChEBI" id="CHEBI:18420"/>
    </ligand>
</feature>
<dbReference type="InterPro" id="IPR000715">
    <property type="entry name" value="Glycosyl_transferase_4"/>
</dbReference>
<feature type="transmembrane region" description="Helical" evidence="7">
    <location>
        <begin position="178"/>
        <end position="196"/>
    </location>
</feature>
<evidence type="ECO:0000256" key="2">
    <source>
        <dbReference type="ARBA" id="ARBA00005583"/>
    </source>
</evidence>
<dbReference type="GO" id="GO:0051301">
    <property type="term" value="P:cell division"/>
    <property type="evidence" value="ECO:0007669"/>
    <property type="project" value="UniProtKB-KW"/>
</dbReference>
<dbReference type="PANTHER" id="PTHR22926">
    <property type="entry name" value="PHOSPHO-N-ACETYLMURAMOYL-PENTAPEPTIDE-TRANSFERASE"/>
    <property type="match status" value="1"/>
</dbReference>
<dbReference type="CDD" id="cd06852">
    <property type="entry name" value="GT_MraY"/>
    <property type="match status" value="1"/>
</dbReference>
<dbReference type="PROSITE" id="PS01348">
    <property type="entry name" value="MRAY_2"/>
    <property type="match status" value="1"/>
</dbReference>
<sequence>MQNYLINAFIAAAIAIVVSIIMGPIMIPFLKRLKVGQNIREEGPKGHYAKAGTPTMGGIIIITAVMLASFIMAGSSTEALAAVLLMLAFGSVGFGDDYIKVVLKRSLGLRAREKLGLQLLIAFLFGLLLILYFKRGTAILIPFTGHAVDPGWWYLPFIVFVVVSTANAVNLTDGLDGLASGVSFFVSLALAVICVMTGHYSLSVFCGALAGACLGFLIFNRHPARVFMGDTGSMALGGAVAAVAALTRSEIALIIIGGVYVIETLSVILQVISYQTTRKRIFRMAPLHHHYELKGWPETRVVRYFWGLSFVFMLLGIWSFWGVG</sequence>
<organism evidence="10 11">
    <name type="scientific">Syntrophomonas wolfei</name>
    <dbReference type="NCBI Taxonomy" id="863"/>
    <lineage>
        <taxon>Bacteria</taxon>
        <taxon>Bacillati</taxon>
        <taxon>Bacillota</taxon>
        <taxon>Clostridia</taxon>
        <taxon>Eubacteriales</taxon>
        <taxon>Syntrophomonadaceae</taxon>
        <taxon>Syntrophomonas</taxon>
    </lineage>
</organism>
<keyword evidence="5 7" id="KW-1133">Transmembrane helix</keyword>
<feature type="transmembrane region" description="Helical" evidence="7">
    <location>
        <begin position="6"/>
        <end position="30"/>
    </location>
</feature>
<keyword evidence="3 7" id="KW-0808">Transferase</keyword>
<comment type="subcellular location">
    <subcellularLocation>
        <location evidence="7">Cell membrane</location>
        <topology evidence="7">Multi-pass membrane protein</topology>
    </subcellularLocation>
    <subcellularLocation>
        <location evidence="1">Membrane</location>
        <topology evidence="1">Multi-pass membrane protein</topology>
    </subcellularLocation>
</comment>
<dbReference type="Proteomes" id="UP000263273">
    <property type="component" value="Unassembled WGS sequence"/>
</dbReference>
<comment type="caution">
    <text evidence="10">The sequence shown here is derived from an EMBL/GenBank/DDBJ whole genome shotgun (WGS) entry which is preliminary data.</text>
</comment>
<keyword evidence="6 7" id="KW-0472">Membrane</keyword>
<reference evidence="10 11" key="1">
    <citation type="journal article" date="2018" name="Nat. Biotechnol.">
        <title>A standardized bacterial taxonomy based on genome phylogeny substantially revises the tree of life.</title>
        <authorList>
            <person name="Parks D.H."/>
            <person name="Chuvochina M."/>
            <person name="Waite D.W."/>
            <person name="Rinke C."/>
            <person name="Skarshewski A."/>
            <person name="Chaumeil P.A."/>
            <person name="Hugenholtz P."/>
        </authorList>
    </citation>
    <scope>NUCLEOTIDE SEQUENCE [LARGE SCALE GENOMIC DNA]</scope>
    <source>
        <strain evidence="10">UBA10948</strain>
    </source>
</reference>
<accession>A0A354YX98</accession>
<keyword evidence="7" id="KW-0573">Peptidoglycan synthesis</keyword>
<evidence type="ECO:0000256" key="9">
    <source>
        <dbReference type="PIRSR" id="PIRSR600715-1"/>
    </source>
</evidence>
<feature type="transmembrane region" description="Helical" evidence="7">
    <location>
        <begin position="301"/>
        <end position="321"/>
    </location>
</feature>
<dbReference type="UniPathway" id="UPA00219"/>
<keyword evidence="7" id="KW-0133">Cell shape</keyword>
<evidence type="ECO:0000256" key="7">
    <source>
        <dbReference type="HAMAP-Rule" id="MF_00038"/>
    </source>
</evidence>
<comment type="cofactor">
    <cofactor evidence="7 9">
        <name>Mg(2+)</name>
        <dbReference type="ChEBI" id="CHEBI:18420"/>
    </cofactor>
</comment>